<evidence type="ECO:0000259" key="3">
    <source>
        <dbReference type="SMART" id="SM00856"/>
    </source>
</evidence>
<dbReference type="Pfam" id="PF04043">
    <property type="entry name" value="PMEI"/>
    <property type="match status" value="1"/>
</dbReference>
<feature type="domain" description="Pectinesterase inhibitor" evidence="3">
    <location>
        <begin position="19"/>
        <end position="160"/>
    </location>
</feature>
<name>A0A022QG97_ERYGU</name>
<dbReference type="InterPro" id="IPR006501">
    <property type="entry name" value="Pectinesterase_inhib_dom"/>
</dbReference>
<dbReference type="GO" id="GO:0009827">
    <property type="term" value="P:plant-type cell wall modification"/>
    <property type="evidence" value="ECO:0000318"/>
    <property type="project" value="GO_Central"/>
</dbReference>
<feature type="signal peptide" evidence="2">
    <location>
        <begin position="1"/>
        <end position="21"/>
    </location>
</feature>
<dbReference type="GO" id="GO:0009505">
    <property type="term" value="C:plant-type cell wall"/>
    <property type="evidence" value="ECO:0000318"/>
    <property type="project" value="GO_Central"/>
</dbReference>
<dbReference type="CDD" id="cd15797">
    <property type="entry name" value="PMEI"/>
    <property type="match status" value="1"/>
</dbReference>
<accession>A0A022QG97</accession>
<organism evidence="4 5">
    <name type="scientific">Erythranthe guttata</name>
    <name type="common">Yellow monkey flower</name>
    <name type="synonym">Mimulus guttatus</name>
    <dbReference type="NCBI Taxonomy" id="4155"/>
    <lineage>
        <taxon>Eukaryota</taxon>
        <taxon>Viridiplantae</taxon>
        <taxon>Streptophyta</taxon>
        <taxon>Embryophyta</taxon>
        <taxon>Tracheophyta</taxon>
        <taxon>Spermatophyta</taxon>
        <taxon>Magnoliopsida</taxon>
        <taxon>eudicotyledons</taxon>
        <taxon>Gunneridae</taxon>
        <taxon>Pentapetalae</taxon>
        <taxon>asterids</taxon>
        <taxon>lamiids</taxon>
        <taxon>Lamiales</taxon>
        <taxon>Phrymaceae</taxon>
        <taxon>Erythranthe</taxon>
    </lineage>
</organism>
<dbReference type="NCBIfam" id="TIGR01614">
    <property type="entry name" value="PME_inhib"/>
    <property type="match status" value="1"/>
</dbReference>
<dbReference type="OrthoDB" id="905146at2759"/>
<sequence>MASIFVVTILSLSLLFINCEADLIGTICAKSVNPSLCTNILRSDPRARTADLRGLGQIFVEKAKAATQDTISAAKSVGGSGKPAADTCVSVCGDAIDNLNQCSAYLKSSGRARVGDLQTKGSAALTDVSTCDDEFGDSEPANVKQASRKAQDIIDMLLVVANSL</sequence>
<evidence type="ECO:0000313" key="4">
    <source>
        <dbReference type="EMBL" id="EYU25525.1"/>
    </source>
</evidence>
<evidence type="ECO:0000256" key="1">
    <source>
        <dbReference type="ARBA" id="ARBA00022729"/>
    </source>
</evidence>
<dbReference type="GO" id="GO:0046910">
    <property type="term" value="F:pectinesterase inhibitor activity"/>
    <property type="evidence" value="ECO:0007669"/>
    <property type="project" value="InterPro"/>
</dbReference>
<evidence type="ECO:0000313" key="5">
    <source>
        <dbReference type="Proteomes" id="UP000030748"/>
    </source>
</evidence>
<dbReference type="EMBL" id="KI632002">
    <property type="protein sequence ID" value="EYU25525.1"/>
    <property type="molecule type" value="Genomic_DNA"/>
</dbReference>
<protein>
    <recommendedName>
        <fullName evidence="3">Pectinesterase inhibitor domain-containing protein</fullName>
    </recommendedName>
</protein>
<dbReference type="GO" id="GO:0004857">
    <property type="term" value="F:enzyme inhibitor activity"/>
    <property type="evidence" value="ECO:0000318"/>
    <property type="project" value="GO_Central"/>
</dbReference>
<dbReference type="Gene3D" id="1.20.140.40">
    <property type="entry name" value="Invertase/pectin methylesterase inhibitor family protein"/>
    <property type="match status" value="1"/>
</dbReference>
<dbReference type="InterPro" id="IPR051955">
    <property type="entry name" value="PME_Inhibitor"/>
</dbReference>
<dbReference type="InterPro" id="IPR034086">
    <property type="entry name" value="PMEI_plant"/>
</dbReference>
<dbReference type="KEGG" id="egt:105971354"/>
<dbReference type="AlphaFoldDB" id="A0A022QG97"/>
<keyword evidence="1 2" id="KW-0732">Signal</keyword>
<evidence type="ECO:0000256" key="2">
    <source>
        <dbReference type="SAM" id="SignalP"/>
    </source>
</evidence>
<dbReference type="PANTHER" id="PTHR31080:SF248">
    <property type="entry name" value="PECTINESTERASE INHIBITOR-LIKE"/>
    <property type="match status" value="1"/>
</dbReference>
<gene>
    <name evidence="4" type="ORF">MIMGU_mgv1a017847mg</name>
</gene>
<dbReference type="InterPro" id="IPR035513">
    <property type="entry name" value="Invertase/methylesterase_inhib"/>
</dbReference>
<feature type="chain" id="PRO_5001504231" description="Pectinesterase inhibitor domain-containing protein" evidence="2">
    <location>
        <begin position="22"/>
        <end position="164"/>
    </location>
</feature>
<reference evidence="4 5" key="1">
    <citation type="journal article" date="2013" name="Proc. Natl. Acad. Sci. U.S.A.">
        <title>Fine-scale variation in meiotic recombination in Mimulus inferred from population shotgun sequencing.</title>
        <authorList>
            <person name="Hellsten U."/>
            <person name="Wright K.M."/>
            <person name="Jenkins J."/>
            <person name="Shu S."/>
            <person name="Yuan Y."/>
            <person name="Wessler S.R."/>
            <person name="Schmutz J."/>
            <person name="Willis J.H."/>
            <person name="Rokhsar D.S."/>
        </authorList>
    </citation>
    <scope>NUCLEOTIDE SEQUENCE [LARGE SCALE GENOMIC DNA]</scope>
    <source>
        <strain evidence="5">cv. DUN x IM62</strain>
    </source>
</reference>
<keyword evidence="5" id="KW-1185">Reference proteome</keyword>
<dbReference type="Proteomes" id="UP000030748">
    <property type="component" value="Unassembled WGS sequence"/>
</dbReference>
<dbReference type="SUPFAM" id="SSF101148">
    <property type="entry name" value="Plant invertase/pectin methylesterase inhibitor"/>
    <property type="match status" value="1"/>
</dbReference>
<dbReference type="SMART" id="SM00856">
    <property type="entry name" value="PMEI"/>
    <property type="match status" value="1"/>
</dbReference>
<dbReference type="PANTHER" id="PTHR31080">
    <property type="entry name" value="PECTINESTERASE INHIBITOR-LIKE"/>
    <property type="match status" value="1"/>
</dbReference>
<proteinExistence type="predicted"/>